<evidence type="ECO:0000313" key="2">
    <source>
        <dbReference type="EMBL" id="CAE7241605.1"/>
    </source>
</evidence>
<gene>
    <name evidence="2" type="ORF">SNAT2548_LOCUS10943</name>
</gene>
<proteinExistence type="predicted"/>
<organism evidence="2 3">
    <name type="scientific">Symbiodinium natans</name>
    <dbReference type="NCBI Taxonomy" id="878477"/>
    <lineage>
        <taxon>Eukaryota</taxon>
        <taxon>Sar</taxon>
        <taxon>Alveolata</taxon>
        <taxon>Dinophyceae</taxon>
        <taxon>Suessiales</taxon>
        <taxon>Symbiodiniaceae</taxon>
        <taxon>Symbiodinium</taxon>
    </lineage>
</organism>
<dbReference type="EMBL" id="CAJNDS010000945">
    <property type="protein sequence ID" value="CAE7241605.1"/>
    <property type="molecule type" value="Genomic_DNA"/>
</dbReference>
<evidence type="ECO:0000256" key="1">
    <source>
        <dbReference type="SAM" id="MobiDB-lite"/>
    </source>
</evidence>
<feature type="compositionally biased region" description="Basic and acidic residues" evidence="1">
    <location>
        <begin position="70"/>
        <end position="85"/>
    </location>
</feature>
<dbReference type="Proteomes" id="UP000604046">
    <property type="component" value="Unassembled WGS sequence"/>
</dbReference>
<sequence length="349" mass="37235">MSQGKQPGPQAGAGDANSVRQGTQKRPRPGKVETSKRLTGRTQPGGMCGETSPGGMQATLPGTHRLPGMVRHESKGQKEGKRQEEAVAPYGSKRGAAWSRNPWRDGAGQRATRGQDADADGQKTRSPLQTATMMKNKALGMWEVAFQLAEADPRRIAPATEPLPVFHATCDVTDLKHALSSLFPLIPAKLLHNTAILWNLIGKDETSLPVVVNLQGVGWQGYYISRNAPTWHEVHPSGGSHACIFVHGAGWRQAAAILREGASLGLPEGPDECESLLQAVGRSISTPKGQSGIHIVGEAVLEDARSVVQGGAWREMAAARAAGVARAPERWAFRSDIPCVRGVVITFPV</sequence>
<evidence type="ECO:0000313" key="3">
    <source>
        <dbReference type="Proteomes" id="UP000604046"/>
    </source>
</evidence>
<feature type="region of interest" description="Disordered" evidence="1">
    <location>
        <begin position="1"/>
        <end position="126"/>
    </location>
</feature>
<keyword evidence="3" id="KW-1185">Reference proteome</keyword>
<comment type="caution">
    <text evidence="2">The sequence shown here is derived from an EMBL/GenBank/DDBJ whole genome shotgun (WGS) entry which is preliminary data.</text>
</comment>
<dbReference type="AlphaFoldDB" id="A0A812L5V7"/>
<accession>A0A812L5V7</accession>
<feature type="compositionally biased region" description="Low complexity" evidence="1">
    <location>
        <begin position="1"/>
        <end position="14"/>
    </location>
</feature>
<reference evidence="2" key="1">
    <citation type="submission" date="2021-02" db="EMBL/GenBank/DDBJ databases">
        <authorList>
            <person name="Dougan E. K."/>
            <person name="Rhodes N."/>
            <person name="Thang M."/>
            <person name="Chan C."/>
        </authorList>
    </citation>
    <scope>NUCLEOTIDE SEQUENCE</scope>
</reference>
<name>A0A812L5V7_9DINO</name>
<feature type="compositionally biased region" description="Basic and acidic residues" evidence="1">
    <location>
        <begin position="113"/>
        <end position="123"/>
    </location>
</feature>
<protein>
    <submittedName>
        <fullName evidence="2">Uncharacterized protein</fullName>
    </submittedName>
</protein>